<proteinExistence type="predicted"/>
<dbReference type="GO" id="GO:0005576">
    <property type="term" value="C:extracellular region"/>
    <property type="evidence" value="ECO:0007669"/>
    <property type="project" value="InterPro"/>
</dbReference>
<dbReference type="PRINTS" id="PR00837">
    <property type="entry name" value="V5TPXLIKE"/>
</dbReference>
<dbReference type="Pfam" id="PF00188">
    <property type="entry name" value="CAP"/>
    <property type="match status" value="1"/>
</dbReference>
<evidence type="ECO:0000313" key="5">
    <source>
        <dbReference type="WBParaSite" id="TCONS_00006905.p1"/>
    </source>
</evidence>
<organism evidence="4">
    <name type="scientific">Strongyloides stercoralis</name>
    <name type="common">Threadworm</name>
    <dbReference type="NCBI Taxonomy" id="6248"/>
    <lineage>
        <taxon>Eukaryota</taxon>
        <taxon>Metazoa</taxon>
        <taxon>Ecdysozoa</taxon>
        <taxon>Nematoda</taxon>
        <taxon>Chromadorea</taxon>
        <taxon>Rhabditida</taxon>
        <taxon>Tylenchina</taxon>
        <taxon>Panagrolaimomorpha</taxon>
        <taxon>Strongyloidoidea</taxon>
        <taxon>Strongyloididae</taxon>
        <taxon>Strongyloides</taxon>
    </lineage>
</organism>
<dbReference type="PROSITE" id="PS01009">
    <property type="entry name" value="CRISP_1"/>
    <property type="match status" value="1"/>
</dbReference>
<dbReference type="SMART" id="SM00198">
    <property type="entry name" value="SCP"/>
    <property type="match status" value="1"/>
</dbReference>
<dbReference type="InterPro" id="IPR035940">
    <property type="entry name" value="CAP_sf"/>
</dbReference>
<dbReference type="InterPro" id="IPR034113">
    <property type="entry name" value="SCP_GAPR1-like"/>
</dbReference>
<dbReference type="WBParaSite" id="SSTP_0000756300.1">
    <property type="protein sequence ID" value="SSTP_0000756300.1"/>
    <property type="gene ID" value="SSTP_0000756300"/>
</dbReference>
<evidence type="ECO:0000256" key="1">
    <source>
        <dbReference type="SAM" id="SignalP"/>
    </source>
</evidence>
<feature type="signal peptide" evidence="1">
    <location>
        <begin position="1"/>
        <end position="24"/>
    </location>
</feature>
<feature type="chain" id="PRO_5005327878" evidence="1">
    <location>
        <begin position="25"/>
        <end position="257"/>
    </location>
</feature>
<dbReference type="InterPro" id="IPR001283">
    <property type="entry name" value="CRISP-related"/>
</dbReference>
<dbReference type="AlphaFoldDB" id="A0A0K0EDK1"/>
<dbReference type="STRING" id="6248.A0A0K0EDK1"/>
<dbReference type="SUPFAM" id="SSF55797">
    <property type="entry name" value="PR-1-like"/>
    <property type="match status" value="1"/>
</dbReference>
<evidence type="ECO:0000259" key="2">
    <source>
        <dbReference type="SMART" id="SM00198"/>
    </source>
</evidence>
<dbReference type="InterPro" id="IPR018244">
    <property type="entry name" value="Allrgn_V5/Tpx1_CS"/>
</dbReference>
<keyword evidence="3" id="KW-1185">Reference proteome</keyword>
<sequence>MLFYTKTFWLLFVFINNLYISTNGLTEINRIKYFNNEKEYNYPYLKISKRYKNGNLRRKIIYERLKLFKKHLLLQNRFSLKKTSTLKNSLSLETNFDVEKFKQIFATKHNLIRKKHHVELLGVSKELEYEAQRYADKLASINNGLRHDQNNIHHGENLYYGSFVNIPNEEDLSESILNKFYAEIVYYNYNSFNPQSYHKYGHFTQMIWKSSTEFGIGVGFAKKFIHRGLTKTRIYVVIRYNPEGNILSEKDFKNNVL</sequence>
<reference evidence="4" key="1">
    <citation type="submission" date="2015-08" db="UniProtKB">
        <authorList>
            <consortium name="WormBaseParasite"/>
        </authorList>
    </citation>
    <scope>IDENTIFICATION</scope>
</reference>
<dbReference type="Gene3D" id="3.40.33.10">
    <property type="entry name" value="CAP"/>
    <property type="match status" value="1"/>
</dbReference>
<accession>A0A0K0EDK1</accession>
<name>A0A0K0EDK1_STRER</name>
<dbReference type="InterPro" id="IPR014044">
    <property type="entry name" value="CAP_dom"/>
</dbReference>
<evidence type="ECO:0000313" key="4">
    <source>
        <dbReference type="WBParaSite" id="SSTP_0000756300.1"/>
    </source>
</evidence>
<evidence type="ECO:0000313" key="3">
    <source>
        <dbReference type="Proteomes" id="UP000035681"/>
    </source>
</evidence>
<dbReference type="CDD" id="cd05382">
    <property type="entry name" value="CAP_GAPR1-like"/>
    <property type="match status" value="1"/>
</dbReference>
<protein>
    <submittedName>
        <fullName evidence="4 5">SCP domain-containing protein</fullName>
    </submittedName>
</protein>
<dbReference type="PANTHER" id="PTHR10334">
    <property type="entry name" value="CYSTEINE-RICH SECRETORY PROTEIN-RELATED"/>
    <property type="match status" value="1"/>
</dbReference>
<dbReference type="WBParaSite" id="TCONS_00006905.p1">
    <property type="protein sequence ID" value="TCONS_00006905.p1"/>
    <property type="gene ID" value="XLOC_005002"/>
</dbReference>
<dbReference type="Proteomes" id="UP000035681">
    <property type="component" value="Unplaced"/>
</dbReference>
<feature type="domain" description="SCP" evidence="2">
    <location>
        <begin position="100"/>
        <end position="248"/>
    </location>
</feature>
<keyword evidence="1" id="KW-0732">Signal</keyword>